<evidence type="ECO:0000313" key="2">
    <source>
        <dbReference type="Proteomes" id="UP000012047"/>
    </source>
</evidence>
<sequence>MLWLTQIKIIVRRVKCQAKDVVHKDAEHRIIRMVEMTNRIYPAGLKKSCLASLVGLMLAQPTFALESLSDEYLADTTGEGIALLPENFKMVFQGANDLSTASSYNRGVANPQQYDTGFIRIIPVGENYSKYTNADDLTTKRTKADIFIYGLALSRSDNNANSRFSNQGFTWGSDVNPWLFRAGTATGIKQFHQANASSDVSFLGLEAPLATVLASDADNNIKLGLWWDAFSRSWNSQNKVDPITGAPTTTNAAADPDLSLNQRIRLQAVANGLSLNGSQVRMFQTQASTLDQQNKTFGMAALLRINTNDDPSGLVYANNDANKALLNAKVLRLSTAATNDGTAVTPALDRSLAPIFDASEGLYLYSPNINLVLGNIYQPFVVGSEGRNIILEVTRIPNVPEIYKQIYNYYPDVQGGNNADYKGSTCNVAYCGSNFVQTGAGSTAIQYQGNNATHSSISIGSVTRDPTTNTLKANTATQSTGVVFRGIGTAVPVNLGSVAIDGVLIQHLKIKTTGL</sequence>
<gene>
    <name evidence="1" type="ORF">HMPREF0016_00651</name>
</gene>
<proteinExistence type="predicted"/>
<dbReference type="EMBL" id="GG704964">
    <property type="protein sequence ID" value="EEY97568.1"/>
    <property type="molecule type" value="Genomic_DNA"/>
</dbReference>
<organism evidence="1 2">
    <name type="scientific">Acinetobacter johnsonii SH046</name>
    <dbReference type="NCBI Taxonomy" id="575586"/>
    <lineage>
        <taxon>Bacteria</taxon>
        <taxon>Pseudomonadati</taxon>
        <taxon>Pseudomonadota</taxon>
        <taxon>Gammaproteobacteria</taxon>
        <taxon>Moraxellales</taxon>
        <taxon>Moraxellaceae</taxon>
        <taxon>Acinetobacter</taxon>
    </lineage>
</organism>
<evidence type="ECO:0000313" key="1">
    <source>
        <dbReference type="EMBL" id="EEY97568.1"/>
    </source>
</evidence>
<dbReference type="eggNOG" id="ENOG50328U3">
    <property type="taxonomic scope" value="Bacteria"/>
</dbReference>
<dbReference type="AlphaFoldDB" id="D0S846"/>
<reference evidence="2" key="1">
    <citation type="journal article" date="2012" name="PLoS ONE">
        <title>The success of Acinetobacter species; genetic, metabolic and virulence attributes.</title>
        <authorList>
            <person name="Peleg A.Y."/>
            <person name="de Breij A."/>
            <person name="Adams M.D."/>
            <person name="Cerqueira G.M."/>
            <person name="Mocali S."/>
            <person name="Galardini M."/>
            <person name="Nibbering P.H."/>
            <person name="Earl A.M."/>
            <person name="Ward D.V."/>
            <person name="Paterson D.L."/>
            <person name="Seifert H."/>
            <person name="Dijkshoorn L."/>
        </authorList>
    </citation>
    <scope>NUCLEOTIDE SEQUENCE [LARGE SCALE GENOMIC DNA]</scope>
    <source>
        <strain evidence="2">SH046</strain>
    </source>
</reference>
<protein>
    <submittedName>
        <fullName evidence="1">Uncharacterized protein</fullName>
    </submittedName>
</protein>
<name>D0S846_ACIJO</name>
<accession>D0S846</accession>
<dbReference type="HOGENOM" id="CLU_015757_0_0_6"/>
<dbReference type="Proteomes" id="UP000012047">
    <property type="component" value="Unassembled WGS sequence"/>
</dbReference>